<comment type="caution">
    <text evidence="2">The sequence shown here is derived from an EMBL/GenBank/DDBJ whole genome shotgun (WGS) entry which is preliminary data.</text>
</comment>
<protein>
    <submittedName>
        <fullName evidence="2">STAS domain-containing protein</fullName>
    </submittedName>
</protein>
<dbReference type="Gene3D" id="3.30.750.24">
    <property type="entry name" value="STAS domain"/>
    <property type="match status" value="1"/>
</dbReference>
<gene>
    <name evidence="2" type="ORF">H8792_002600</name>
</gene>
<name>A0ABS0BTR2_9GAMM</name>
<keyword evidence="3" id="KW-1185">Reference proteome</keyword>
<evidence type="ECO:0000259" key="1">
    <source>
        <dbReference type="Pfam" id="PF13466"/>
    </source>
</evidence>
<dbReference type="Pfam" id="PF13466">
    <property type="entry name" value="STAS_2"/>
    <property type="match status" value="1"/>
</dbReference>
<dbReference type="SUPFAM" id="SSF52091">
    <property type="entry name" value="SpoIIaa-like"/>
    <property type="match status" value="1"/>
</dbReference>
<organism evidence="2 3">
    <name type="scientific">Thiomicrorhabdus heinhorstiae</name>
    <dbReference type="NCBI Taxonomy" id="2748010"/>
    <lineage>
        <taxon>Bacteria</taxon>
        <taxon>Pseudomonadati</taxon>
        <taxon>Pseudomonadota</taxon>
        <taxon>Gammaproteobacteria</taxon>
        <taxon>Thiotrichales</taxon>
        <taxon>Piscirickettsiaceae</taxon>
        <taxon>Thiomicrorhabdus</taxon>
    </lineage>
</organism>
<dbReference type="InterPro" id="IPR036513">
    <property type="entry name" value="STAS_dom_sf"/>
</dbReference>
<evidence type="ECO:0000313" key="3">
    <source>
        <dbReference type="Proteomes" id="UP001193680"/>
    </source>
</evidence>
<feature type="domain" description="MlaB-like STAS" evidence="1">
    <location>
        <begin position="14"/>
        <end position="87"/>
    </location>
</feature>
<dbReference type="RefSeq" id="WP_194947587.1">
    <property type="nucleotide sequence ID" value="NZ_JACBGI020000002.1"/>
</dbReference>
<dbReference type="InterPro" id="IPR058548">
    <property type="entry name" value="MlaB-like_STAS"/>
</dbReference>
<accession>A0ABS0BTR2</accession>
<dbReference type="EMBL" id="JACBGI020000002">
    <property type="protein sequence ID" value="MBF6057223.1"/>
    <property type="molecule type" value="Genomic_DNA"/>
</dbReference>
<evidence type="ECO:0000313" key="2">
    <source>
        <dbReference type="EMBL" id="MBF6057223.1"/>
    </source>
</evidence>
<dbReference type="Proteomes" id="UP001193680">
    <property type="component" value="Unassembled WGS sequence"/>
</dbReference>
<proteinExistence type="predicted"/>
<reference evidence="2 3" key="1">
    <citation type="submission" date="2020-11" db="EMBL/GenBank/DDBJ databases">
        <title>Sulfur oxidizing isolate from Hospital Hole Sinkhole.</title>
        <authorList>
            <person name="Scott K.M."/>
        </authorList>
    </citation>
    <scope>NUCLEOTIDE SEQUENCE [LARGE SCALE GENOMIC DNA]</scope>
    <source>
        <strain evidence="2 3">HH1</strain>
    </source>
</reference>
<sequence>MQIEWMPQSKIVVMPEEVTLKTLPGLLKAHSQWCDFAVETVDFSKVTHADSAVLALLLAWRTRASKPIRVKNLPDELSTLLGLYDLDDVLESMSEG</sequence>